<keyword evidence="10" id="KW-1185">Reference proteome</keyword>
<proteinExistence type="inferred from homology"/>
<feature type="transmembrane region" description="Helical" evidence="7">
    <location>
        <begin position="473"/>
        <end position="489"/>
    </location>
</feature>
<evidence type="ECO:0000313" key="9">
    <source>
        <dbReference type="EMBL" id="AKO53475.1"/>
    </source>
</evidence>
<feature type="transmembrane region" description="Helical" evidence="7">
    <location>
        <begin position="495"/>
        <end position="518"/>
    </location>
</feature>
<organism evidence="9 10">
    <name type="scientific">Marinobacter psychrophilus</name>
    <dbReference type="NCBI Taxonomy" id="330734"/>
    <lineage>
        <taxon>Bacteria</taxon>
        <taxon>Pseudomonadati</taxon>
        <taxon>Pseudomonadota</taxon>
        <taxon>Gammaproteobacteria</taxon>
        <taxon>Pseudomonadales</taxon>
        <taxon>Marinobacteraceae</taxon>
        <taxon>Marinobacter</taxon>
    </lineage>
</organism>
<dbReference type="PATRIC" id="fig|330734.3.peg.3047"/>
<accession>A0A0H4I6V4</accession>
<dbReference type="InterPro" id="IPR035906">
    <property type="entry name" value="MetI-like_sf"/>
</dbReference>
<comment type="similarity">
    <text evidence="7">Belongs to the binding-protein-dependent transport system permease family.</text>
</comment>
<dbReference type="GO" id="GO:0031460">
    <property type="term" value="P:glycine betaine transport"/>
    <property type="evidence" value="ECO:0007669"/>
    <property type="project" value="TreeGrafter"/>
</dbReference>
<sequence length="686" mass="75602">MQYFTEHKWMQFVALLVVFFALVMAIDPATGGNLWRLQETRFWLLPDVVNDGLKFLINDFWVVETYDAELDIIEQSTMMKEFTRDLSGVVLFSINLIREILLGGVKTVVAFTSWDFISENEWARIPALPWPTVAAGAFLTGQYLGGRNLSLLAGISTIYIAVFGQWTPAMQTLSFVLVAVPLSVFLGLTLGIIAFRNKTFESVLAPLLNVAQTMPHFSYLIPVVVFFGIGDQAGAISTVIFATPPMIRLTILGLKKVSPEVVEAGMMSGCNSRQLMFKVLIPTARHDILIGVNQVIMQCLAMAVIASFIGAKGLGYDLLVSLNMLKIGQALELGISIVLIAVVLDRLSLAWAKKQVDYFANVPFYVRHKYSLAFVGIFIFTSIIAYVASVIFPDKANYFYFIHESQGLTTEKFWDSIVDWIITNTYDSVQSFNFFMITSILMPMKEAYLSMPVAATLFLVAGTGYIVGGLRSAIVATALIAFIALTPWWDRALITAYMTTFAVIISVTIGCSVGILCSRNPKATKFMLLVCDTFQTFPSFVYLIPVIMLFGVSDLSVLIAVIVYATIPATRYTVEGLCNVPKSLQEAGSMSGVNRTQRLLKIELPLAFPHIMLGINQTVIFSLFMIIIGAFIGTDDLGQLIMQSLSQANGMGQGIVLGLCVAFIGLAVDHLIHTWAEQRKKVLGLS</sequence>
<dbReference type="KEGG" id="mpq:ABA45_14480"/>
<evidence type="ECO:0000256" key="3">
    <source>
        <dbReference type="ARBA" id="ARBA00022475"/>
    </source>
</evidence>
<feature type="transmembrane region" description="Helical" evidence="7">
    <location>
        <begin position="611"/>
        <end position="633"/>
    </location>
</feature>
<dbReference type="InterPro" id="IPR000515">
    <property type="entry name" value="MetI-like"/>
</dbReference>
<feature type="transmembrane region" description="Helical" evidence="7">
    <location>
        <begin position="370"/>
        <end position="392"/>
    </location>
</feature>
<keyword evidence="2 7" id="KW-0813">Transport</keyword>
<dbReference type="FunFam" id="1.10.3720.10:FF:000001">
    <property type="entry name" value="Glycine betaine ABC transporter, permease"/>
    <property type="match status" value="1"/>
</dbReference>
<protein>
    <submittedName>
        <fullName evidence="9">Glycine/betaine ABC transporter</fullName>
    </submittedName>
</protein>
<evidence type="ECO:0000313" key="10">
    <source>
        <dbReference type="Proteomes" id="UP000036406"/>
    </source>
</evidence>
<dbReference type="AlphaFoldDB" id="A0A0H4I6V4"/>
<evidence type="ECO:0000256" key="5">
    <source>
        <dbReference type="ARBA" id="ARBA00022989"/>
    </source>
</evidence>
<feature type="transmembrane region" description="Helical" evidence="7">
    <location>
        <begin position="149"/>
        <end position="166"/>
    </location>
</feature>
<feature type="transmembrane region" description="Helical" evidence="7">
    <location>
        <begin position="330"/>
        <end position="349"/>
    </location>
</feature>
<dbReference type="STRING" id="330734.ABA45_14480"/>
<dbReference type="RefSeq" id="WP_048387243.1">
    <property type="nucleotide sequence ID" value="NZ_CP011494.1"/>
</dbReference>
<evidence type="ECO:0000259" key="8">
    <source>
        <dbReference type="PROSITE" id="PS50928"/>
    </source>
</evidence>
<keyword evidence="3" id="KW-1003">Cell membrane</keyword>
<evidence type="ECO:0000256" key="4">
    <source>
        <dbReference type="ARBA" id="ARBA00022692"/>
    </source>
</evidence>
<gene>
    <name evidence="9" type="ORF">ABA45_14480</name>
</gene>
<feature type="domain" description="ABC transmembrane type-1" evidence="8">
    <location>
        <begin position="492"/>
        <end position="672"/>
    </location>
</feature>
<dbReference type="Gene3D" id="1.10.3720.10">
    <property type="entry name" value="MetI-like"/>
    <property type="match status" value="2"/>
</dbReference>
<comment type="subcellular location">
    <subcellularLocation>
        <location evidence="1 7">Cell membrane</location>
        <topology evidence="1 7">Multi-pass membrane protein</topology>
    </subcellularLocation>
</comment>
<dbReference type="PANTHER" id="PTHR47737">
    <property type="entry name" value="GLYCINE BETAINE/PROLINE BETAINE TRANSPORT SYSTEM PERMEASE PROTEIN PROW"/>
    <property type="match status" value="1"/>
</dbReference>
<evidence type="ECO:0000256" key="6">
    <source>
        <dbReference type="ARBA" id="ARBA00023136"/>
    </source>
</evidence>
<dbReference type="PROSITE" id="PS50928">
    <property type="entry name" value="ABC_TM1"/>
    <property type="match status" value="2"/>
</dbReference>
<dbReference type="GO" id="GO:0043190">
    <property type="term" value="C:ATP-binding cassette (ABC) transporter complex"/>
    <property type="evidence" value="ECO:0007669"/>
    <property type="project" value="TreeGrafter"/>
</dbReference>
<evidence type="ECO:0000256" key="1">
    <source>
        <dbReference type="ARBA" id="ARBA00004651"/>
    </source>
</evidence>
<feature type="transmembrane region" description="Helical" evidence="7">
    <location>
        <begin position="173"/>
        <end position="196"/>
    </location>
</feature>
<keyword evidence="5 7" id="KW-1133">Transmembrane helix</keyword>
<name>A0A0H4I6V4_9GAMM</name>
<dbReference type="CDD" id="cd06261">
    <property type="entry name" value="TM_PBP2"/>
    <property type="match status" value="2"/>
</dbReference>
<keyword evidence="6 7" id="KW-0472">Membrane</keyword>
<feature type="domain" description="ABC transmembrane type-1" evidence="8">
    <location>
        <begin position="169"/>
        <end position="348"/>
    </location>
</feature>
<dbReference type="Proteomes" id="UP000036406">
    <property type="component" value="Chromosome"/>
</dbReference>
<feature type="transmembrane region" description="Helical" evidence="7">
    <location>
        <begin position="447"/>
        <end position="466"/>
    </location>
</feature>
<reference evidence="9 10" key="1">
    <citation type="submission" date="2015-05" db="EMBL/GenBank/DDBJ databases">
        <title>Complete genome of Marinobacter psychrophilus strain 20041T isolated from sea-ice of the Canadian Basin.</title>
        <authorList>
            <person name="Song L."/>
            <person name="Ren L."/>
            <person name="Yu Y."/>
            <person name="Wang X."/>
        </authorList>
    </citation>
    <scope>NUCLEOTIDE SEQUENCE [LARGE SCALE GENOMIC DNA]</scope>
    <source>
        <strain evidence="9 10">20041</strain>
    </source>
</reference>
<dbReference type="SUPFAM" id="SSF161098">
    <property type="entry name" value="MetI-like"/>
    <property type="match status" value="2"/>
</dbReference>
<keyword evidence="4 7" id="KW-0812">Transmembrane</keyword>
<dbReference type="GO" id="GO:0005275">
    <property type="term" value="F:amine transmembrane transporter activity"/>
    <property type="evidence" value="ECO:0007669"/>
    <property type="project" value="TreeGrafter"/>
</dbReference>
<dbReference type="Pfam" id="PF00528">
    <property type="entry name" value="BPD_transp_1"/>
    <property type="match status" value="2"/>
</dbReference>
<dbReference type="GO" id="GO:0015871">
    <property type="term" value="P:choline transport"/>
    <property type="evidence" value="ECO:0007669"/>
    <property type="project" value="TreeGrafter"/>
</dbReference>
<dbReference type="EMBL" id="CP011494">
    <property type="protein sequence ID" value="AKO53475.1"/>
    <property type="molecule type" value="Genomic_DNA"/>
</dbReference>
<feature type="transmembrane region" description="Helical" evidence="7">
    <location>
        <begin position="539"/>
        <end position="567"/>
    </location>
</feature>
<feature type="transmembrane region" description="Helical" evidence="7">
    <location>
        <begin position="216"/>
        <end position="242"/>
    </location>
</feature>
<dbReference type="PANTHER" id="PTHR47737:SF1">
    <property type="entry name" value="GLYCINE BETAINE_PROLINE BETAINE TRANSPORT SYSTEM PERMEASE PROTEIN PROW"/>
    <property type="match status" value="1"/>
</dbReference>
<evidence type="ECO:0000256" key="7">
    <source>
        <dbReference type="RuleBase" id="RU363032"/>
    </source>
</evidence>
<evidence type="ECO:0000256" key="2">
    <source>
        <dbReference type="ARBA" id="ARBA00022448"/>
    </source>
</evidence>
<feature type="transmembrane region" description="Helical" evidence="7">
    <location>
        <begin position="654"/>
        <end position="676"/>
    </location>
</feature>
<dbReference type="GO" id="GO:0015226">
    <property type="term" value="F:carnitine transmembrane transporter activity"/>
    <property type="evidence" value="ECO:0007669"/>
    <property type="project" value="TreeGrafter"/>
</dbReference>
<feature type="transmembrane region" description="Helical" evidence="7">
    <location>
        <begin position="288"/>
        <end position="310"/>
    </location>
</feature>